<evidence type="ECO:0000256" key="6">
    <source>
        <dbReference type="ARBA" id="ARBA00023242"/>
    </source>
</evidence>
<feature type="region of interest" description="Disordered" evidence="8">
    <location>
        <begin position="1"/>
        <end position="32"/>
    </location>
</feature>
<evidence type="ECO:0000256" key="8">
    <source>
        <dbReference type="SAM" id="MobiDB-lite"/>
    </source>
</evidence>
<protein>
    <recommendedName>
        <fullName evidence="3">Mediator of RNA polymerase II transcription subunit 23</fullName>
    </recommendedName>
    <alternativeName>
        <fullName evidence="7">Mediator complex subunit 23</fullName>
    </alternativeName>
</protein>
<proteinExistence type="inferred from homology"/>
<keyword evidence="6" id="KW-0539">Nucleus</keyword>
<evidence type="ECO:0000313" key="10">
    <source>
        <dbReference type="RefSeq" id="XP_026089673.1"/>
    </source>
</evidence>
<comment type="subcellular location">
    <subcellularLocation>
        <location evidence="1">Nucleus</location>
    </subcellularLocation>
</comment>
<evidence type="ECO:0000256" key="3">
    <source>
        <dbReference type="ARBA" id="ARBA00019696"/>
    </source>
</evidence>
<dbReference type="KEGG" id="caua:113063462"/>
<dbReference type="GO" id="GO:0005667">
    <property type="term" value="C:transcription regulator complex"/>
    <property type="evidence" value="ECO:0007669"/>
    <property type="project" value="TreeGrafter"/>
</dbReference>
<dbReference type="PANTHER" id="PTHR12691">
    <property type="entry name" value="MEDIATOR OF RNA POLYMERASE II TRANSCRIPTION SUBUNIT 23"/>
    <property type="match status" value="1"/>
</dbReference>
<evidence type="ECO:0000313" key="9">
    <source>
        <dbReference type="Proteomes" id="UP000515129"/>
    </source>
</evidence>
<reference evidence="10" key="1">
    <citation type="submission" date="2025-08" db="UniProtKB">
        <authorList>
            <consortium name="RefSeq"/>
        </authorList>
    </citation>
    <scope>IDENTIFICATION</scope>
    <source>
        <strain evidence="10">Wakin</strain>
        <tissue evidence="10">Muscle</tissue>
    </source>
</reference>
<evidence type="ECO:0000256" key="2">
    <source>
        <dbReference type="ARBA" id="ARBA00010222"/>
    </source>
</evidence>
<dbReference type="GeneID" id="113063462"/>
<dbReference type="PANTHER" id="PTHR12691:SF10">
    <property type="entry name" value="MEDIATOR OF RNA POLYMERASE II TRANSCRIPTION SUBUNIT 23"/>
    <property type="match status" value="1"/>
</dbReference>
<keyword evidence="5" id="KW-0804">Transcription</keyword>
<dbReference type="GO" id="GO:0006357">
    <property type="term" value="P:regulation of transcription by RNA polymerase II"/>
    <property type="evidence" value="ECO:0007669"/>
    <property type="project" value="TreeGrafter"/>
</dbReference>
<feature type="compositionally biased region" description="Basic and acidic residues" evidence="8">
    <location>
        <begin position="17"/>
        <end position="32"/>
    </location>
</feature>
<name>A0A6P6LYY6_CARAU</name>
<accession>A0A6P6LYY6</accession>
<keyword evidence="9" id="KW-1185">Reference proteome</keyword>
<evidence type="ECO:0000256" key="1">
    <source>
        <dbReference type="ARBA" id="ARBA00004123"/>
    </source>
</evidence>
<dbReference type="GO" id="GO:0010628">
    <property type="term" value="P:positive regulation of gene expression"/>
    <property type="evidence" value="ECO:0007669"/>
    <property type="project" value="TreeGrafter"/>
</dbReference>
<dbReference type="Pfam" id="PF11573">
    <property type="entry name" value="Med23"/>
    <property type="match status" value="1"/>
</dbReference>
<evidence type="ECO:0000256" key="5">
    <source>
        <dbReference type="ARBA" id="ARBA00023163"/>
    </source>
</evidence>
<dbReference type="InterPro" id="IPR021629">
    <property type="entry name" value="Mediator_Med23"/>
</dbReference>
<dbReference type="Proteomes" id="UP000515129">
    <property type="component" value="Chromosome 45"/>
</dbReference>
<gene>
    <name evidence="10" type="primary">LOC113063462</name>
</gene>
<dbReference type="AlphaFoldDB" id="A0A6P6LYY6"/>
<dbReference type="RefSeq" id="XP_026089673.1">
    <property type="nucleotide sequence ID" value="XM_026233888.1"/>
</dbReference>
<sequence length="99" mass="11737">MDEDECNEANSQRKRGLSHDSESEDASERVVRRKMDQDEWKVLAMRSPEGKEAQVCYFIIQLLLLKPNDFSNRVSDFGKENAPEHWLQSDWHTKHMTYH</sequence>
<comment type="similarity">
    <text evidence="2">Belongs to the Mediator complex subunit 23 family.</text>
</comment>
<organism evidence="9 10">
    <name type="scientific">Carassius auratus</name>
    <name type="common">Goldfish</name>
    <dbReference type="NCBI Taxonomy" id="7957"/>
    <lineage>
        <taxon>Eukaryota</taxon>
        <taxon>Metazoa</taxon>
        <taxon>Chordata</taxon>
        <taxon>Craniata</taxon>
        <taxon>Vertebrata</taxon>
        <taxon>Euteleostomi</taxon>
        <taxon>Actinopterygii</taxon>
        <taxon>Neopterygii</taxon>
        <taxon>Teleostei</taxon>
        <taxon>Ostariophysi</taxon>
        <taxon>Cypriniformes</taxon>
        <taxon>Cyprinidae</taxon>
        <taxon>Cyprininae</taxon>
        <taxon>Carassius</taxon>
    </lineage>
</organism>
<dbReference type="GO" id="GO:0016592">
    <property type="term" value="C:mediator complex"/>
    <property type="evidence" value="ECO:0007669"/>
    <property type="project" value="TreeGrafter"/>
</dbReference>
<keyword evidence="4" id="KW-0805">Transcription regulation</keyword>
<evidence type="ECO:0000256" key="4">
    <source>
        <dbReference type="ARBA" id="ARBA00023015"/>
    </source>
</evidence>
<evidence type="ECO:0000256" key="7">
    <source>
        <dbReference type="ARBA" id="ARBA00031961"/>
    </source>
</evidence>
<dbReference type="OrthoDB" id="9982951at2759"/>